<dbReference type="Proteomes" id="UP000250078">
    <property type="component" value="Unassembled WGS sequence"/>
</dbReference>
<organism evidence="1 2">
    <name type="scientific">Cenococcum geophilum 1.58</name>
    <dbReference type="NCBI Taxonomy" id="794803"/>
    <lineage>
        <taxon>Eukaryota</taxon>
        <taxon>Fungi</taxon>
        <taxon>Dikarya</taxon>
        <taxon>Ascomycota</taxon>
        <taxon>Pezizomycotina</taxon>
        <taxon>Dothideomycetes</taxon>
        <taxon>Pleosporomycetidae</taxon>
        <taxon>Gloniales</taxon>
        <taxon>Gloniaceae</taxon>
        <taxon>Cenococcum</taxon>
    </lineage>
</organism>
<gene>
    <name evidence="1" type="ORF">K441DRAFT_670275</name>
</gene>
<evidence type="ECO:0000313" key="2">
    <source>
        <dbReference type="Proteomes" id="UP000250078"/>
    </source>
</evidence>
<name>A0ACC8ENK4_9PEZI</name>
<sequence length="59" mass="6492">MTSGCSLSMVAASAACRCFRSEAAHRHHRPESPPKPCDYSNTHEKAPPKPRVIALFKDI</sequence>
<dbReference type="EMBL" id="KV748255">
    <property type="protein sequence ID" value="OCK87776.1"/>
    <property type="molecule type" value="Genomic_DNA"/>
</dbReference>
<evidence type="ECO:0000313" key="1">
    <source>
        <dbReference type="EMBL" id="OCK87776.1"/>
    </source>
</evidence>
<proteinExistence type="predicted"/>
<accession>A0ACC8ENK4</accession>
<reference evidence="1 2" key="1">
    <citation type="journal article" date="2016" name="Nat. Commun.">
        <title>Ectomycorrhizal ecology is imprinted in the genome of the dominant symbiotic fungus Cenococcum geophilum.</title>
        <authorList>
            <consortium name="DOE Joint Genome Institute"/>
            <person name="Peter M."/>
            <person name="Kohler A."/>
            <person name="Ohm R.A."/>
            <person name="Kuo A."/>
            <person name="Krutzmann J."/>
            <person name="Morin E."/>
            <person name="Arend M."/>
            <person name="Barry K.W."/>
            <person name="Binder M."/>
            <person name="Choi C."/>
            <person name="Clum A."/>
            <person name="Copeland A."/>
            <person name="Grisel N."/>
            <person name="Haridas S."/>
            <person name="Kipfer T."/>
            <person name="LaButti K."/>
            <person name="Lindquist E."/>
            <person name="Lipzen A."/>
            <person name="Maire R."/>
            <person name="Meier B."/>
            <person name="Mihaltcheva S."/>
            <person name="Molinier V."/>
            <person name="Murat C."/>
            <person name="Poggeler S."/>
            <person name="Quandt C.A."/>
            <person name="Sperisen C."/>
            <person name="Tritt A."/>
            <person name="Tisserant E."/>
            <person name="Crous P.W."/>
            <person name="Henrissat B."/>
            <person name="Nehls U."/>
            <person name="Egli S."/>
            <person name="Spatafora J.W."/>
            <person name="Grigoriev I.V."/>
            <person name="Martin F.M."/>
        </authorList>
    </citation>
    <scope>NUCLEOTIDE SEQUENCE [LARGE SCALE GENOMIC DNA]</scope>
    <source>
        <strain evidence="1 2">1.58</strain>
    </source>
</reference>
<keyword evidence="2" id="KW-1185">Reference proteome</keyword>
<protein>
    <submittedName>
        <fullName evidence="1">Uncharacterized protein</fullName>
    </submittedName>
</protein>